<name>A0A1B7KUM6_PARTM</name>
<evidence type="ECO:0000313" key="2">
    <source>
        <dbReference type="Proteomes" id="UP000078290"/>
    </source>
</evidence>
<gene>
    <name evidence="1" type="ORF">A7K69_18005</name>
</gene>
<dbReference type="Proteomes" id="UP000078290">
    <property type="component" value="Unassembled WGS sequence"/>
</dbReference>
<sequence length="194" mass="21412">MATVIQEFDAVSIKNASVQFFENGQQQPGKKFGCVGQIEGETEIIEIVKKCEGIEVKKKSKPVKMNLTVSAHIPVQVARDFFGLRNEDLKPGVWAYGTLSKGKSFVFTADVVDEFEDIVKLIAFPNCTNSSGFKIAIENGADEVAMLELEFTALADSLNNFYYEALVAELEDPTVADQWHTQFTPDLVKAVPTP</sequence>
<dbReference type="RefSeq" id="WP_064550690.1">
    <property type="nucleotide sequence ID" value="NZ_LXMA01000008.1"/>
</dbReference>
<comment type="caution">
    <text evidence="1">The sequence shown here is derived from an EMBL/GenBank/DDBJ whole genome shotgun (WGS) entry which is preliminary data.</text>
</comment>
<reference evidence="2" key="1">
    <citation type="submission" date="2016-05" db="EMBL/GenBank/DDBJ databases">
        <authorList>
            <person name="Wang W."/>
            <person name="Zhu L."/>
        </authorList>
    </citation>
    <scope>NUCLEOTIDE SEQUENCE [LARGE SCALE GENOMIC DNA]</scope>
    <source>
        <strain evidence="2">W-2</strain>
    </source>
</reference>
<evidence type="ECO:0000313" key="1">
    <source>
        <dbReference type="EMBL" id="OAT73755.1"/>
    </source>
</evidence>
<proteinExistence type="predicted"/>
<dbReference type="AlphaFoldDB" id="A0A1B7KUM6"/>
<accession>A0A1B7KUM6</accession>
<organism evidence="1 2">
    <name type="scientific">Parageobacillus thermoglucosidasius</name>
    <name type="common">Geobacillus thermoglucosidasius</name>
    <dbReference type="NCBI Taxonomy" id="1426"/>
    <lineage>
        <taxon>Bacteria</taxon>
        <taxon>Bacillati</taxon>
        <taxon>Bacillota</taxon>
        <taxon>Bacilli</taxon>
        <taxon>Bacillales</taxon>
        <taxon>Anoxybacillaceae</taxon>
        <taxon>Parageobacillus</taxon>
    </lineage>
</organism>
<protein>
    <submittedName>
        <fullName evidence="1">Phage tail protein</fullName>
    </submittedName>
</protein>
<dbReference type="OrthoDB" id="2863311at2"/>
<dbReference type="EMBL" id="LXMA01000008">
    <property type="protein sequence ID" value="OAT73755.1"/>
    <property type="molecule type" value="Genomic_DNA"/>
</dbReference>